<gene>
    <name evidence="1" type="ORF">NCTC10911_03621</name>
</gene>
<dbReference type="AlphaFoldDB" id="A0A0E8FZE8"/>
<proteinExistence type="predicted"/>
<evidence type="ECO:0000313" key="2">
    <source>
        <dbReference type="Proteomes" id="UP000255014"/>
    </source>
</evidence>
<organism evidence="1 2">
    <name type="scientific">Bordetella pertussis</name>
    <dbReference type="NCBI Taxonomy" id="520"/>
    <lineage>
        <taxon>Bacteria</taxon>
        <taxon>Pseudomonadati</taxon>
        <taxon>Pseudomonadota</taxon>
        <taxon>Betaproteobacteria</taxon>
        <taxon>Burkholderiales</taxon>
        <taxon>Alcaligenaceae</taxon>
        <taxon>Bordetella</taxon>
    </lineage>
</organism>
<protein>
    <submittedName>
        <fullName evidence="1">Uncharacterized protein</fullName>
    </submittedName>
</protein>
<name>A0A0E8FZE8_BORPT</name>
<dbReference type="GeneID" id="75725345"/>
<dbReference type="RefSeq" id="WP_023853312.1">
    <property type="nucleotide sequence ID" value="NZ_AP026936.1"/>
</dbReference>
<dbReference type="Proteomes" id="UP000255014">
    <property type="component" value="Unassembled WGS sequence"/>
</dbReference>
<reference evidence="1 2" key="1">
    <citation type="submission" date="2018-06" db="EMBL/GenBank/DDBJ databases">
        <authorList>
            <consortium name="Pathogen Informatics"/>
            <person name="Doyle S."/>
        </authorList>
    </citation>
    <scope>NUCLEOTIDE SEQUENCE [LARGE SCALE GENOMIC DNA]</scope>
    <source>
        <strain evidence="1 2">NCTC10911</strain>
    </source>
</reference>
<dbReference type="EMBL" id="UFTT01000002">
    <property type="protein sequence ID" value="SUV66561.1"/>
    <property type="molecule type" value="Genomic_DNA"/>
</dbReference>
<evidence type="ECO:0000313" key="1">
    <source>
        <dbReference type="EMBL" id="SUV66561.1"/>
    </source>
</evidence>
<accession>A0A0E8FZE8</accession>
<sequence>MENLGYPARLELYVAGQWRGVEGRRTQVVVNPSTQQPLGVNCQ</sequence>